<evidence type="ECO:0000256" key="2">
    <source>
        <dbReference type="SAM" id="Phobius"/>
    </source>
</evidence>
<keyword evidence="2" id="KW-0472">Membrane</keyword>
<evidence type="ECO:0000313" key="4">
    <source>
        <dbReference type="Proteomes" id="UP001487740"/>
    </source>
</evidence>
<dbReference type="EMBL" id="JARAKH010000018">
    <property type="protein sequence ID" value="KAK8394835.1"/>
    <property type="molecule type" value="Genomic_DNA"/>
</dbReference>
<comment type="caution">
    <text evidence="3">The sequence shown here is derived from an EMBL/GenBank/DDBJ whole genome shotgun (WGS) entry which is preliminary data.</text>
</comment>
<sequence>MEARGKLRPLVNNTSGYTVVSRHLRENYLRVSSGNTYLHGWNENSVHDKEDVEEREDNDTIEEEEDCEVNCFAGKIHQCPKLRRKRGVCTAAKGNTVNICDQVTDAAPCPGQRVCCMLSGGPFRSRRKNVKNAPGKNKDGSLKRKLQKVGKNKDSKVKKIKKRRHKQKKRDGSVKGGKNKRKKINKKKTKAAVKKITKKNQDKGSVEVVKKDEPGADEKFASVCKGTRKCKGTCIPESEKCNGKVRNTCGPWCKCCEPRGGGGGGGGGSGQCGGKCKGKCTAKTACKKGREWKEGQGCTGAWCGCCKKKKKKNSKKCKVSNQCSEKKGSCKKKCSKNEKPMKQKKLCAKKCRCCVPKKNKKKKCKKTDACKNEGGKCKNPKKCKSNMVSNSCDKGCVCCIKDVVCPQPNKCREYNGICSKTCSSNERELKDLCNTDNSSNTCKCCAPKCSQDSACTQWGGTCVDDPEQCSTESGTYTITGGCMGYNCVCCKPVSGVVCPQPNKCREYNGICSKTCSSNERELKDLCNTDSSSNTCKCCAPKCSQDSACTQWGGTCVDDPEQCSTESGTYTITGGCTGYSCVCCKPVSGVVCPQPNKCREYNGICSKTCRSNERELKDLCNTDSSSNTCKCCAPKCSQDSACTQWGGTCVDDPEQCSTESGTYTITGGCTGYSCVCCKPVSGVVCPQPNKCREYNGICSKTCRSNERELKDLCNTDSSSNTCKCCAPKCSQDSACTQWGGTCVDDPNQCVTEHGANTITGGCTGYSCVCCKPVLEVLAAVLTVLAAVLEVLVAVVAVLVVVLQVLVAAPVRKGRDEGKAC</sequence>
<keyword evidence="2" id="KW-0812">Transmembrane</keyword>
<organism evidence="3 4">
    <name type="scientific">Scylla paramamosain</name>
    <name type="common">Mud crab</name>
    <dbReference type="NCBI Taxonomy" id="85552"/>
    <lineage>
        <taxon>Eukaryota</taxon>
        <taxon>Metazoa</taxon>
        <taxon>Ecdysozoa</taxon>
        <taxon>Arthropoda</taxon>
        <taxon>Crustacea</taxon>
        <taxon>Multicrustacea</taxon>
        <taxon>Malacostraca</taxon>
        <taxon>Eumalacostraca</taxon>
        <taxon>Eucarida</taxon>
        <taxon>Decapoda</taxon>
        <taxon>Pleocyemata</taxon>
        <taxon>Brachyura</taxon>
        <taxon>Eubrachyura</taxon>
        <taxon>Portunoidea</taxon>
        <taxon>Portunidae</taxon>
        <taxon>Portuninae</taxon>
        <taxon>Scylla</taxon>
    </lineage>
</organism>
<proteinExistence type="predicted"/>
<feature type="region of interest" description="Disordered" evidence="1">
    <location>
        <begin position="125"/>
        <end position="192"/>
    </location>
</feature>
<accession>A0AAW0U522</accession>
<reference evidence="3 4" key="1">
    <citation type="submission" date="2023-03" db="EMBL/GenBank/DDBJ databases">
        <title>High-quality genome of Scylla paramamosain provides insights in environmental adaptation.</title>
        <authorList>
            <person name="Zhang L."/>
        </authorList>
    </citation>
    <scope>NUCLEOTIDE SEQUENCE [LARGE SCALE GENOMIC DNA]</scope>
    <source>
        <strain evidence="3">LZ_2023a</strain>
        <tissue evidence="3">Muscle</tissue>
    </source>
</reference>
<name>A0AAW0U522_SCYPA</name>
<evidence type="ECO:0000256" key="1">
    <source>
        <dbReference type="SAM" id="MobiDB-lite"/>
    </source>
</evidence>
<feature type="compositionally biased region" description="Basic residues" evidence="1">
    <location>
        <begin position="177"/>
        <end position="192"/>
    </location>
</feature>
<gene>
    <name evidence="3" type="ORF">O3P69_005955</name>
</gene>
<dbReference type="AlphaFoldDB" id="A0AAW0U522"/>
<evidence type="ECO:0000313" key="3">
    <source>
        <dbReference type="EMBL" id="KAK8394835.1"/>
    </source>
</evidence>
<feature type="transmembrane region" description="Helical" evidence="2">
    <location>
        <begin position="775"/>
        <end position="807"/>
    </location>
</feature>
<protein>
    <submittedName>
        <fullName evidence="3">Uncharacterized protein</fullName>
    </submittedName>
</protein>
<feature type="compositionally biased region" description="Basic residues" evidence="1">
    <location>
        <begin position="158"/>
        <end position="169"/>
    </location>
</feature>
<dbReference type="Proteomes" id="UP001487740">
    <property type="component" value="Unassembled WGS sequence"/>
</dbReference>
<keyword evidence="2" id="KW-1133">Transmembrane helix</keyword>
<keyword evidence="4" id="KW-1185">Reference proteome</keyword>